<evidence type="ECO:0000313" key="2">
    <source>
        <dbReference type="EMBL" id="MES1930021.1"/>
    </source>
</evidence>
<accession>A0ABV2B2B2</accession>
<proteinExistence type="predicted"/>
<dbReference type="EMBL" id="APND01000004">
    <property type="protein sequence ID" value="MES1930021.1"/>
    <property type="molecule type" value="Genomic_DNA"/>
</dbReference>
<feature type="transmembrane region" description="Helical" evidence="1">
    <location>
        <begin position="46"/>
        <end position="63"/>
    </location>
</feature>
<organism evidence="2 3">
    <name type="scientific">Salinisphaera dokdonensis CL-ES53</name>
    <dbReference type="NCBI Taxonomy" id="1304272"/>
    <lineage>
        <taxon>Bacteria</taxon>
        <taxon>Pseudomonadati</taxon>
        <taxon>Pseudomonadota</taxon>
        <taxon>Gammaproteobacteria</taxon>
        <taxon>Salinisphaerales</taxon>
        <taxon>Salinisphaeraceae</taxon>
        <taxon>Salinisphaera</taxon>
    </lineage>
</organism>
<feature type="transmembrane region" description="Helical" evidence="1">
    <location>
        <begin position="7"/>
        <end position="26"/>
    </location>
</feature>
<reference evidence="2 3" key="1">
    <citation type="submission" date="2013-03" db="EMBL/GenBank/DDBJ databases">
        <title>Salinisphaera dokdonensis CL-ES53 Genome Sequencing.</title>
        <authorList>
            <person name="Li C."/>
            <person name="Lai Q."/>
            <person name="Shao Z."/>
        </authorList>
    </citation>
    <scope>NUCLEOTIDE SEQUENCE [LARGE SCALE GENOMIC DNA]</scope>
    <source>
        <strain evidence="2 3">CL-ES53</strain>
    </source>
</reference>
<gene>
    <name evidence="2" type="ORF">SADO_12238</name>
</gene>
<evidence type="ECO:0000256" key="1">
    <source>
        <dbReference type="SAM" id="Phobius"/>
    </source>
</evidence>
<keyword evidence="1" id="KW-0472">Membrane</keyword>
<sequence length="65" mass="7344">MNKKSDNLFFLYLGTVLVIFGTLIFFEGGYYSSRFGAVSFGGHHDIVGFVFITLGGMCFWSVFRK</sequence>
<name>A0ABV2B2B2_9GAMM</name>
<keyword evidence="1" id="KW-1133">Transmembrane helix</keyword>
<keyword evidence="3" id="KW-1185">Reference proteome</keyword>
<evidence type="ECO:0000313" key="3">
    <source>
        <dbReference type="Proteomes" id="UP001460888"/>
    </source>
</evidence>
<keyword evidence="1" id="KW-0812">Transmembrane</keyword>
<comment type="caution">
    <text evidence="2">The sequence shown here is derived from an EMBL/GenBank/DDBJ whole genome shotgun (WGS) entry which is preliminary data.</text>
</comment>
<protein>
    <submittedName>
        <fullName evidence="2">Uncharacterized protein</fullName>
    </submittedName>
</protein>
<dbReference type="Proteomes" id="UP001460888">
    <property type="component" value="Unassembled WGS sequence"/>
</dbReference>